<proteinExistence type="predicted"/>
<accession>A0AAD4KG02</accession>
<reference evidence="3" key="1">
    <citation type="submission" date="2021-12" db="EMBL/GenBank/DDBJ databases">
        <title>Convergent genome expansion in fungi linked to evolution of root-endophyte symbiosis.</title>
        <authorList>
            <consortium name="DOE Joint Genome Institute"/>
            <person name="Ke Y.-H."/>
            <person name="Bonito G."/>
            <person name="Liao H.-L."/>
            <person name="Looney B."/>
            <person name="Rojas-Flechas A."/>
            <person name="Nash J."/>
            <person name="Hameed K."/>
            <person name="Schadt C."/>
            <person name="Martin F."/>
            <person name="Crous P.W."/>
            <person name="Miettinen O."/>
            <person name="Magnuson J.K."/>
            <person name="Labbe J."/>
            <person name="Jacobson D."/>
            <person name="Doktycz M.J."/>
            <person name="Veneault-Fourrey C."/>
            <person name="Kuo A."/>
            <person name="Mondo S."/>
            <person name="Calhoun S."/>
            <person name="Riley R."/>
            <person name="Ohm R."/>
            <person name="LaButti K."/>
            <person name="Andreopoulos B."/>
            <person name="Pangilinan J."/>
            <person name="Nolan M."/>
            <person name="Tritt A."/>
            <person name="Clum A."/>
            <person name="Lipzen A."/>
            <person name="Daum C."/>
            <person name="Barry K."/>
            <person name="Grigoriev I.V."/>
            <person name="Vilgalys R."/>
        </authorList>
    </citation>
    <scope>NUCLEOTIDE SEQUENCE</scope>
    <source>
        <strain evidence="3">PMI_201</strain>
    </source>
</reference>
<dbReference type="EMBL" id="JAJTJA010000015">
    <property type="protein sequence ID" value="KAH8689486.1"/>
    <property type="molecule type" value="Genomic_DNA"/>
</dbReference>
<dbReference type="SUPFAM" id="SSF51735">
    <property type="entry name" value="NAD(P)-binding Rossmann-fold domains"/>
    <property type="match status" value="1"/>
</dbReference>
<dbReference type="InterPro" id="IPR013149">
    <property type="entry name" value="ADH-like_C"/>
</dbReference>
<dbReference type="InterPro" id="IPR045010">
    <property type="entry name" value="MDR_fam"/>
</dbReference>
<comment type="caution">
    <text evidence="3">The sequence shown here is derived from an EMBL/GenBank/DDBJ whole genome shotgun (WGS) entry which is preliminary data.</text>
</comment>
<dbReference type="FunFam" id="3.40.50.720:FF:000121">
    <property type="entry name" value="Prostaglandin reductase 2"/>
    <property type="match status" value="1"/>
</dbReference>
<evidence type="ECO:0000313" key="3">
    <source>
        <dbReference type="EMBL" id="KAH8689486.1"/>
    </source>
</evidence>
<gene>
    <name evidence="3" type="ORF">BGW36DRAFT_390938</name>
</gene>
<feature type="domain" description="Enoyl reductase (ER)" evidence="2">
    <location>
        <begin position="23"/>
        <end position="349"/>
    </location>
</feature>
<dbReference type="InterPro" id="IPR036291">
    <property type="entry name" value="NAD(P)-bd_dom_sf"/>
</dbReference>
<dbReference type="InterPro" id="IPR011032">
    <property type="entry name" value="GroES-like_sf"/>
</dbReference>
<sequence length="352" mass="37990">MTPTTTRHWVLSQKSVGRPVISGSNSIFQLITKPIPPLESSDVLLKVLYFSNDPAQRLWIHANISPARLYTTPVEVGETMRSYSSIAEVVESKSELLQVGDLVSCGTGWCEYAVVPAAECMVLPKIPNVSPTHFSGVFGVAGVTAYYGLVDTVQVGPNDAVVISGAAGAVGSAAVQIAKHVLGCKKVVGIAGTDEKCRWVESLGADVCLNYKSEGFQEALARATEPFVEVYFDNVGGEVLDLMLKRLAKDGRVAACGAMADYNTHGEGRKGIMNWYDVIAMRLSIRGLVVTDATPARWAEITNALIQGYGEGKIKLTEEGQTIVEARFEDVPKTWMRLFDGQSMGKLLTKLV</sequence>
<organism evidence="3 4">
    <name type="scientific">Talaromyces proteolyticus</name>
    <dbReference type="NCBI Taxonomy" id="1131652"/>
    <lineage>
        <taxon>Eukaryota</taxon>
        <taxon>Fungi</taxon>
        <taxon>Dikarya</taxon>
        <taxon>Ascomycota</taxon>
        <taxon>Pezizomycotina</taxon>
        <taxon>Eurotiomycetes</taxon>
        <taxon>Eurotiomycetidae</taxon>
        <taxon>Eurotiales</taxon>
        <taxon>Trichocomaceae</taxon>
        <taxon>Talaromyces</taxon>
        <taxon>Talaromyces sect. Bacilispori</taxon>
    </lineage>
</organism>
<evidence type="ECO:0000256" key="1">
    <source>
        <dbReference type="ARBA" id="ARBA00023002"/>
    </source>
</evidence>
<dbReference type="InterPro" id="IPR020843">
    <property type="entry name" value="ER"/>
</dbReference>
<dbReference type="CDD" id="cd05288">
    <property type="entry name" value="PGDH"/>
    <property type="match status" value="1"/>
</dbReference>
<protein>
    <recommendedName>
        <fullName evidence="2">Enoyl reductase (ER) domain-containing protein</fullName>
    </recommendedName>
</protein>
<dbReference type="Pfam" id="PF16884">
    <property type="entry name" value="ADH_N_2"/>
    <property type="match status" value="1"/>
</dbReference>
<keyword evidence="4" id="KW-1185">Reference proteome</keyword>
<dbReference type="PANTHER" id="PTHR43205:SF19">
    <property type="entry name" value="ENOYL REDUCTASE (ER) DOMAIN-CONTAINING PROTEIN"/>
    <property type="match status" value="1"/>
</dbReference>
<dbReference type="Gene3D" id="3.90.180.10">
    <property type="entry name" value="Medium-chain alcohol dehydrogenases, catalytic domain"/>
    <property type="match status" value="1"/>
</dbReference>
<evidence type="ECO:0000259" key="2">
    <source>
        <dbReference type="SMART" id="SM00829"/>
    </source>
</evidence>
<dbReference type="AlphaFoldDB" id="A0AAD4KG02"/>
<keyword evidence="1" id="KW-0560">Oxidoreductase</keyword>
<dbReference type="SMART" id="SM00829">
    <property type="entry name" value="PKS_ER"/>
    <property type="match status" value="1"/>
</dbReference>
<dbReference type="GO" id="GO:0016628">
    <property type="term" value="F:oxidoreductase activity, acting on the CH-CH group of donors, NAD or NADP as acceptor"/>
    <property type="evidence" value="ECO:0007669"/>
    <property type="project" value="InterPro"/>
</dbReference>
<dbReference type="RefSeq" id="XP_046065840.1">
    <property type="nucleotide sequence ID" value="XM_046217546.1"/>
</dbReference>
<dbReference type="PANTHER" id="PTHR43205">
    <property type="entry name" value="PROSTAGLANDIN REDUCTASE"/>
    <property type="match status" value="1"/>
</dbReference>
<dbReference type="Pfam" id="PF00107">
    <property type="entry name" value="ADH_zinc_N"/>
    <property type="match status" value="1"/>
</dbReference>
<dbReference type="SUPFAM" id="SSF50129">
    <property type="entry name" value="GroES-like"/>
    <property type="match status" value="1"/>
</dbReference>
<dbReference type="InterPro" id="IPR041694">
    <property type="entry name" value="ADH_N_2"/>
</dbReference>
<dbReference type="GeneID" id="70247833"/>
<name>A0AAD4KG02_9EURO</name>
<dbReference type="Proteomes" id="UP001201262">
    <property type="component" value="Unassembled WGS sequence"/>
</dbReference>
<evidence type="ECO:0000313" key="4">
    <source>
        <dbReference type="Proteomes" id="UP001201262"/>
    </source>
</evidence>
<dbReference type="Gene3D" id="3.40.50.720">
    <property type="entry name" value="NAD(P)-binding Rossmann-like Domain"/>
    <property type="match status" value="1"/>
</dbReference>